<evidence type="ECO:0000313" key="1">
    <source>
        <dbReference type="EMBL" id="SFL92899.1"/>
    </source>
</evidence>
<evidence type="ECO:0000313" key="2">
    <source>
        <dbReference type="Proteomes" id="UP000199668"/>
    </source>
</evidence>
<protein>
    <submittedName>
        <fullName evidence="1">Uncharacterized protein</fullName>
    </submittedName>
</protein>
<accession>A0A1I4LPM1</accession>
<dbReference type="AlphaFoldDB" id="A0A1I4LPM1"/>
<sequence length="63" mass="7471">MPEPKQSKQNETEIEARKKRINLARKVIAQYKEAADEEIVIKPPKITNAARINRKQRKRTMQR</sequence>
<name>A0A1I4LPM1_9BACI</name>
<gene>
    <name evidence="1" type="ORF">SAMN04488054_10889</name>
</gene>
<dbReference type="EMBL" id="FOTY01000008">
    <property type="protein sequence ID" value="SFL92899.1"/>
    <property type="molecule type" value="Genomic_DNA"/>
</dbReference>
<dbReference type="OrthoDB" id="9858897at2"/>
<reference evidence="1 2" key="1">
    <citation type="submission" date="2016-10" db="EMBL/GenBank/DDBJ databases">
        <authorList>
            <person name="de Groot N.N."/>
        </authorList>
    </citation>
    <scope>NUCLEOTIDE SEQUENCE [LARGE SCALE GENOMIC DNA]</scope>
    <source>
        <strain evidence="1 2">CGMCC 1.6134</strain>
    </source>
</reference>
<organism evidence="1 2">
    <name type="scientific">Salibacterium qingdaonense</name>
    <dbReference type="NCBI Taxonomy" id="266892"/>
    <lineage>
        <taxon>Bacteria</taxon>
        <taxon>Bacillati</taxon>
        <taxon>Bacillota</taxon>
        <taxon>Bacilli</taxon>
        <taxon>Bacillales</taxon>
        <taxon>Bacillaceae</taxon>
    </lineage>
</organism>
<proteinExistence type="predicted"/>
<keyword evidence="2" id="KW-1185">Reference proteome</keyword>
<dbReference type="Proteomes" id="UP000199668">
    <property type="component" value="Unassembled WGS sequence"/>
</dbReference>